<dbReference type="PANTHER" id="PTHR11820:SF7">
    <property type="entry name" value="ACYLPYRUVASE FAHD1, MITOCHONDRIAL"/>
    <property type="match status" value="1"/>
</dbReference>
<dbReference type="GO" id="GO:0046872">
    <property type="term" value="F:metal ion binding"/>
    <property type="evidence" value="ECO:0007669"/>
    <property type="project" value="UniProtKB-KW"/>
</dbReference>
<gene>
    <name evidence="4" type="ORF">SAMN05443529_11112</name>
</gene>
<protein>
    <submittedName>
        <fullName evidence="4">2-keto-4-pentenoate hydratase/2-oxohepta-3-ene-1,7-dioic acid hydratase (Catechol pathway)</fullName>
    </submittedName>
</protein>
<dbReference type="EMBL" id="FNCP01000011">
    <property type="protein sequence ID" value="SDH20624.1"/>
    <property type="molecule type" value="Genomic_DNA"/>
</dbReference>
<comment type="similarity">
    <text evidence="1">Belongs to the FAH family.</text>
</comment>
<evidence type="ECO:0000313" key="5">
    <source>
        <dbReference type="Proteomes" id="UP000198656"/>
    </source>
</evidence>
<dbReference type="SUPFAM" id="SSF56529">
    <property type="entry name" value="FAH"/>
    <property type="match status" value="1"/>
</dbReference>
<dbReference type="Pfam" id="PF01557">
    <property type="entry name" value="FAA_hydrolase"/>
    <property type="match status" value="1"/>
</dbReference>
<dbReference type="STRING" id="1121419.SAMN05443529_11112"/>
<keyword evidence="5" id="KW-1185">Reference proteome</keyword>
<evidence type="ECO:0000313" key="4">
    <source>
        <dbReference type="EMBL" id="SDH20624.1"/>
    </source>
</evidence>
<dbReference type="RefSeq" id="WP_092333113.1">
    <property type="nucleotide sequence ID" value="NZ_FNCP01000011.1"/>
</dbReference>
<evidence type="ECO:0000259" key="3">
    <source>
        <dbReference type="Pfam" id="PF01557"/>
    </source>
</evidence>
<keyword evidence="2" id="KW-0479">Metal-binding</keyword>
<sequence>MQEIKNIICVGRNYIEHAKELNNPLPQVPLLFTKPTHSLVEANGSEIILPGDRGELQYEVELVFHINRRYEPGIRLEDLVDKIAVGIDFTLRDVQSELKKKGYPWVIAKGFRNSAVLSSWHPFLGLKALMEVDFSLERNGEEVQRGNIKNMIFDLQTVVEYTTQNLGLDQGDIIFTGTPAGVGAVLDQDFFSLKLADHELGSCLIKLLRFNS</sequence>
<dbReference type="AlphaFoldDB" id="A0A1G8AI15"/>
<dbReference type="InterPro" id="IPR011234">
    <property type="entry name" value="Fumarylacetoacetase-like_C"/>
</dbReference>
<name>A0A1G8AI15_9FIRM</name>
<reference evidence="5" key="1">
    <citation type="submission" date="2016-10" db="EMBL/GenBank/DDBJ databases">
        <authorList>
            <person name="Varghese N."/>
            <person name="Submissions S."/>
        </authorList>
    </citation>
    <scope>NUCLEOTIDE SEQUENCE [LARGE SCALE GENOMIC DNA]</scope>
    <source>
        <strain evidence="5">DSM 8344</strain>
    </source>
</reference>
<dbReference type="InterPro" id="IPR036663">
    <property type="entry name" value="Fumarylacetoacetase_C_sf"/>
</dbReference>
<dbReference type="Gene3D" id="3.90.850.10">
    <property type="entry name" value="Fumarylacetoacetase-like, C-terminal domain"/>
    <property type="match status" value="1"/>
</dbReference>
<dbReference type="GO" id="GO:0018773">
    <property type="term" value="F:acetylpyruvate hydrolase activity"/>
    <property type="evidence" value="ECO:0007669"/>
    <property type="project" value="TreeGrafter"/>
</dbReference>
<dbReference type="Proteomes" id="UP000198656">
    <property type="component" value="Unassembled WGS sequence"/>
</dbReference>
<feature type="domain" description="Fumarylacetoacetase-like C-terminal" evidence="3">
    <location>
        <begin position="7"/>
        <end position="187"/>
    </location>
</feature>
<evidence type="ECO:0000256" key="2">
    <source>
        <dbReference type="ARBA" id="ARBA00022723"/>
    </source>
</evidence>
<organism evidence="4 5">
    <name type="scientific">Desulfosporosinus hippei DSM 8344</name>
    <dbReference type="NCBI Taxonomy" id="1121419"/>
    <lineage>
        <taxon>Bacteria</taxon>
        <taxon>Bacillati</taxon>
        <taxon>Bacillota</taxon>
        <taxon>Clostridia</taxon>
        <taxon>Eubacteriales</taxon>
        <taxon>Desulfitobacteriaceae</taxon>
        <taxon>Desulfosporosinus</taxon>
    </lineage>
</organism>
<dbReference type="PANTHER" id="PTHR11820">
    <property type="entry name" value="ACYLPYRUVASE"/>
    <property type="match status" value="1"/>
</dbReference>
<accession>A0A1G8AI15</accession>
<dbReference type="OrthoDB" id="9805307at2"/>
<evidence type="ECO:0000256" key="1">
    <source>
        <dbReference type="ARBA" id="ARBA00010211"/>
    </source>
</evidence>
<proteinExistence type="inferred from homology"/>